<keyword evidence="1" id="KW-1133">Transmembrane helix</keyword>
<feature type="transmembrane region" description="Helical" evidence="1">
    <location>
        <begin position="503"/>
        <end position="527"/>
    </location>
</feature>
<dbReference type="AlphaFoldDB" id="A0A1H8PMY5"/>
<feature type="domain" description="DUF7657" evidence="3">
    <location>
        <begin position="91"/>
        <end position="488"/>
    </location>
</feature>
<keyword evidence="1" id="KW-0812">Transmembrane</keyword>
<evidence type="ECO:0000313" key="4">
    <source>
        <dbReference type="EMBL" id="SEO43379.1"/>
    </source>
</evidence>
<evidence type="ECO:0000313" key="5">
    <source>
        <dbReference type="Proteomes" id="UP000182975"/>
    </source>
</evidence>
<dbReference type="EMBL" id="FOEC01000001">
    <property type="protein sequence ID" value="SEO43379.1"/>
    <property type="molecule type" value="Genomic_DNA"/>
</dbReference>
<dbReference type="InterPro" id="IPR056074">
    <property type="entry name" value="DUF7657"/>
</dbReference>
<sequence length="730" mass="79233">MVLEVVRECGSRVRKLPLLSLACAVSALFIAVYIELFHEACVVSRGAASYGLLAGEVTLSAVLHVLALALIAFVLFEAISQQRRLLAWLFRHRVALCIGVVALCTLVGLSGSSLAQWDVLTGTSPRGTLLGMSRALRSDEWAVNTVFAAAQQGTGFQAWSTAIADGSDVTMVYAQPCWALATLFRPFLWGYLFFGFSHGLAFFWSARTAALFLVSLQMGLLITRDRRGLSFAFALLVTFSQSVQWWYAVNGTAELLIFGQGLVLVLHHFLESERLSRRWMWAALLAWLICCFALILYPAWQVPVAYACGAMGVWLIVRHVRSNRARPSFLRFYLLPLLCSMLVFAGLVGIVLFQAQDVISAVRSSLYPGSRFETGGGVLRYLFGWGYGLFTPIAEADFMPADGSMNACEYVSMFGLFPLGIIVAIVQLVRKRDGLLIAVLAVYAFLAAYGIIGFPGWLARISLLSNVTFTRLLLVLSFLDIVLLMRSLALAAQGEAPAQPRPFAWAVVLGASALFTVVIAFCTLQTITANKRMLFMGLMALLVFVWVVVVLAVMFARGRKALHEGACVAVLACAIALPGLCVNPLQLGADSLTDSAIGNVASQIQEQEAGTWIADAPWQSQLVIAQGIPCPAGVSTYPHISYWSTIDPDGSFVDAYNRYAWIAIEATDGACEFETTRADCFTARLALADARALGVSYWLTSSDLIALAGSSDAPQLVGSVEGTDLKVYKL</sequence>
<feature type="transmembrane region" description="Helical" evidence="1">
    <location>
        <begin position="57"/>
        <end position="76"/>
    </location>
</feature>
<feature type="transmembrane region" description="Helical" evidence="1">
    <location>
        <begin position="469"/>
        <end position="491"/>
    </location>
</feature>
<dbReference type="Proteomes" id="UP000182975">
    <property type="component" value="Unassembled WGS sequence"/>
</dbReference>
<feature type="transmembrane region" description="Helical" evidence="1">
    <location>
        <begin position="16"/>
        <end position="37"/>
    </location>
</feature>
<keyword evidence="1" id="KW-0472">Membrane</keyword>
<dbReference type="InterPro" id="IPR056071">
    <property type="entry name" value="DUF7654"/>
</dbReference>
<feature type="transmembrane region" description="Helical" evidence="1">
    <location>
        <begin position="566"/>
        <end position="585"/>
    </location>
</feature>
<evidence type="ECO:0000256" key="1">
    <source>
        <dbReference type="SAM" id="Phobius"/>
    </source>
</evidence>
<feature type="transmembrane region" description="Helical" evidence="1">
    <location>
        <begin position="88"/>
        <end position="109"/>
    </location>
</feature>
<organism evidence="4 5">
    <name type="scientific">Denitrobacterium detoxificans</name>
    <dbReference type="NCBI Taxonomy" id="79604"/>
    <lineage>
        <taxon>Bacteria</taxon>
        <taxon>Bacillati</taxon>
        <taxon>Actinomycetota</taxon>
        <taxon>Coriobacteriia</taxon>
        <taxon>Eggerthellales</taxon>
        <taxon>Eggerthellaceae</taxon>
        <taxon>Denitrobacterium</taxon>
    </lineage>
</organism>
<proteinExistence type="predicted"/>
<feature type="transmembrane region" description="Helical" evidence="1">
    <location>
        <begin position="188"/>
        <end position="216"/>
    </location>
</feature>
<feature type="transmembrane region" description="Helical" evidence="1">
    <location>
        <begin position="436"/>
        <end position="457"/>
    </location>
</feature>
<feature type="transmembrane region" description="Helical" evidence="1">
    <location>
        <begin position="332"/>
        <end position="355"/>
    </location>
</feature>
<dbReference type="Pfam" id="PF24672">
    <property type="entry name" value="DUF7654"/>
    <property type="match status" value="1"/>
</dbReference>
<evidence type="ECO:0000259" key="3">
    <source>
        <dbReference type="Pfam" id="PF24677"/>
    </source>
</evidence>
<gene>
    <name evidence="4" type="ORF">SAMN02910314_00239</name>
</gene>
<accession>A0A1H8PMY5</accession>
<reference evidence="5" key="1">
    <citation type="submission" date="2016-10" db="EMBL/GenBank/DDBJ databases">
        <authorList>
            <person name="Varghese N."/>
        </authorList>
    </citation>
    <scope>NUCLEOTIDE SEQUENCE [LARGE SCALE GENOMIC DNA]</scope>
    <source>
        <strain evidence="5">DSM 21843</strain>
    </source>
</reference>
<feature type="transmembrane region" description="Helical" evidence="1">
    <location>
        <begin position="253"/>
        <end position="270"/>
    </location>
</feature>
<keyword evidence="5" id="KW-1185">Reference proteome</keyword>
<dbReference type="Pfam" id="PF24677">
    <property type="entry name" value="DUF7657"/>
    <property type="match status" value="1"/>
</dbReference>
<feature type="domain" description="DUF7654" evidence="2">
    <location>
        <begin position="592"/>
        <end position="730"/>
    </location>
</feature>
<evidence type="ECO:0000259" key="2">
    <source>
        <dbReference type="Pfam" id="PF24672"/>
    </source>
</evidence>
<feature type="transmembrane region" description="Helical" evidence="1">
    <location>
        <begin position="279"/>
        <end position="297"/>
    </location>
</feature>
<name>A0A1H8PMY5_9ACTN</name>
<feature type="transmembrane region" description="Helical" evidence="1">
    <location>
        <begin position="303"/>
        <end position="320"/>
    </location>
</feature>
<feature type="transmembrane region" description="Helical" evidence="1">
    <location>
        <begin position="410"/>
        <end position="429"/>
    </location>
</feature>
<protein>
    <submittedName>
        <fullName evidence="4">Uncharacterized protein</fullName>
    </submittedName>
</protein>
<feature type="transmembrane region" description="Helical" evidence="1">
    <location>
        <begin position="533"/>
        <end position="554"/>
    </location>
</feature>
<dbReference type="STRING" id="79604.AAY81_00215"/>